<name>A0A2W5ID08_9ACTN</name>
<evidence type="ECO:0000313" key="2">
    <source>
        <dbReference type="EMBL" id="PZP88294.1"/>
    </source>
</evidence>
<dbReference type="Proteomes" id="UP000248606">
    <property type="component" value="Unassembled WGS sequence"/>
</dbReference>
<dbReference type="RefSeq" id="WP_303678979.1">
    <property type="nucleotide sequence ID" value="NZ_QFOZ01000013.1"/>
</dbReference>
<feature type="region of interest" description="Disordered" evidence="1">
    <location>
        <begin position="510"/>
        <end position="589"/>
    </location>
</feature>
<comment type="caution">
    <text evidence="2">The sequence shown here is derived from an EMBL/GenBank/DDBJ whole genome shotgun (WGS) entry which is preliminary data.</text>
</comment>
<feature type="region of interest" description="Disordered" evidence="1">
    <location>
        <begin position="427"/>
        <end position="489"/>
    </location>
</feature>
<feature type="compositionally biased region" description="Basic and acidic residues" evidence="1">
    <location>
        <begin position="519"/>
        <end position="533"/>
    </location>
</feature>
<feature type="compositionally biased region" description="Polar residues" evidence="1">
    <location>
        <begin position="558"/>
        <end position="569"/>
    </location>
</feature>
<dbReference type="EMBL" id="QFOZ01000013">
    <property type="protein sequence ID" value="PZP88294.1"/>
    <property type="molecule type" value="Genomic_DNA"/>
</dbReference>
<feature type="compositionally biased region" description="Basic and acidic residues" evidence="1">
    <location>
        <begin position="541"/>
        <end position="557"/>
    </location>
</feature>
<organism evidence="2 3">
    <name type="scientific">Lawsonella clevelandensis</name>
    <dbReference type="NCBI Taxonomy" id="1528099"/>
    <lineage>
        <taxon>Bacteria</taxon>
        <taxon>Bacillati</taxon>
        <taxon>Actinomycetota</taxon>
        <taxon>Actinomycetes</taxon>
        <taxon>Mycobacteriales</taxon>
        <taxon>Lawsonellaceae</taxon>
        <taxon>Lawsonella</taxon>
    </lineage>
</organism>
<dbReference type="AlphaFoldDB" id="A0A2W5ID08"/>
<feature type="compositionally biased region" description="Basic and acidic residues" evidence="1">
    <location>
        <begin position="282"/>
        <end position="294"/>
    </location>
</feature>
<protein>
    <submittedName>
        <fullName evidence="2">Uncharacterized protein</fullName>
    </submittedName>
</protein>
<reference evidence="2 3" key="1">
    <citation type="submission" date="2017-08" db="EMBL/GenBank/DDBJ databases">
        <title>Infants hospitalized years apart are colonized by the same room-sourced microbial strains.</title>
        <authorList>
            <person name="Brooks B."/>
            <person name="Olm M.R."/>
            <person name="Firek B.A."/>
            <person name="Baker R."/>
            <person name="Thomas B.C."/>
            <person name="Morowitz M.J."/>
            <person name="Banfield J.F."/>
        </authorList>
    </citation>
    <scope>NUCLEOTIDE SEQUENCE [LARGE SCALE GENOMIC DNA]</scope>
    <source>
        <strain evidence="2">S2_006_000_R1_57</strain>
    </source>
</reference>
<sequence>MDQTFVYGAAVLSIHSAIACALAEQNLKFVEFPPALAISLLKPSSLRAEKLLASNFLEFHPEQVNSFLDDIQNKQLALTNLGSVLQDCTSSTTSVWKGKAADAARHTLSKTEKDVEAKAHIYEIASHNVSMGLKVTTQMIVFAQGQAWAAVATKRPIGIDHLLRGFGDALVAMGSDGVSSVVGTAMGKSKSAKYGLSFNPVGAIFGLVDGVRAGSGEFTKAVKDMQRSTQISSNVLDALCNLVENAENELDRIWSIVVSKTVSGEKISPTFTHKLKPIEVKGVEGGKSSQDKSIKCHPNPPKKELKPKTENQRREKKPPVTSTPVLTGGGAGGTSGSATSTFTRPEDIGRNYAPHPPISPAPKNVNGDPGRTPPYNSPQPDDAEQPYPRGDEAAVIEHIVHDGARTAARIHHDLWSTFIHDLEGSIQSTDSSEHYPPQQQSPSVVDNRENIVDVPVDNHPQHQENPLPDNKTTVGSRSVSNGNPSWSLRIEGGVGVEVSVENHHAATIEMSVDSTGDTNTHDGDSGSHHHDGSSTDSSGNDSDKHSTVGDHPGENKATDGNQNGDSSGNTDKDSTDKGSTDKDGTSKDE</sequence>
<accession>A0A2W5ID08</accession>
<evidence type="ECO:0000256" key="1">
    <source>
        <dbReference type="SAM" id="MobiDB-lite"/>
    </source>
</evidence>
<feature type="region of interest" description="Disordered" evidence="1">
    <location>
        <begin position="282"/>
        <end position="388"/>
    </location>
</feature>
<feature type="compositionally biased region" description="Polar residues" evidence="1">
    <location>
        <begin position="470"/>
        <end position="486"/>
    </location>
</feature>
<evidence type="ECO:0000313" key="3">
    <source>
        <dbReference type="Proteomes" id="UP000248606"/>
    </source>
</evidence>
<proteinExistence type="predicted"/>
<feature type="compositionally biased region" description="Basic and acidic residues" evidence="1">
    <location>
        <begin position="301"/>
        <end position="313"/>
    </location>
</feature>
<gene>
    <name evidence="2" type="ORF">DI579_06815</name>
</gene>
<feature type="compositionally biased region" description="Basic and acidic residues" evidence="1">
    <location>
        <begin position="570"/>
        <end position="589"/>
    </location>
</feature>